<feature type="domain" description="Insertion element IS402-like" evidence="1">
    <location>
        <begin position="2"/>
        <end position="65"/>
    </location>
</feature>
<dbReference type="Pfam" id="PF13340">
    <property type="entry name" value="DUF4096"/>
    <property type="match status" value="1"/>
</dbReference>
<dbReference type="InterPro" id="IPR025161">
    <property type="entry name" value="IS402-like_dom"/>
</dbReference>
<dbReference type="PANTHER" id="PTHR46637:SF1">
    <property type="entry name" value="BLL5188 PROTEIN"/>
    <property type="match status" value="1"/>
</dbReference>
<accession>A0AB33IQJ9</accession>
<keyword evidence="3" id="KW-1185">Reference proteome</keyword>
<evidence type="ECO:0000313" key="3">
    <source>
        <dbReference type="Proteomes" id="UP000516424"/>
    </source>
</evidence>
<dbReference type="InterPro" id="IPR052909">
    <property type="entry name" value="Transposase_6_like"/>
</dbReference>
<proteinExistence type="predicted"/>
<evidence type="ECO:0000313" key="2">
    <source>
        <dbReference type="EMBL" id="BCK77652.1"/>
    </source>
</evidence>
<evidence type="ECO:0000259" key="1">
    <source>
        <dbReference type="Pfam" id="PF13340"/>
    </source>
</evidence>
<name>A0AB33IQJ9_ACEAC</name>
<gene>
    <name evidence="2" type="ORF">EMQ_3258</name>
</gene>
<dbReference type="Proteomes" id="UP000516424">
    <property type="component" value="Chromosome"/>
</dbReference>
<sequence>MEPLCLGKKTDRGRSGKDNRLFIEVVLWIARTSSPWWDFPTYFGHWNSVYSRYSDWMEAGVFQWLFEAVSDDADMEYAMTTARWCGFIATAKAQKGDSEPDDRTYCDRMVYQNHHHDRHSG</sequence>
<dbReference type="AlphaFoldDB" id="A0AB33IQJ9"/>
<protein>
    <recommendedName>
        <fullName evidence="1">Insertion element IS402-like domain-containing protein</fullName>
    </recommendedName>
</protein>
<organism evidence="2 3">
    <name type="scientific">Acetobacter aceti NBRC 14818</name>
    <dbReference type="NCBI Taxonomy" id="887700"/>
    <lineage>
        <taxon>Bacteria</taxon>
        <taxon>Pseudomonadati</taxon>
        <taxon>Pseudomonadota</taxon>
        <taxon>Alphaproteobacteria</taxon>
        <taxon>Acetobacterales</taxon>
        <taxon>Acetobacteraceae</taxon>
        <taxon>Acetobacter</taxon>
        <taxon>Acetobacter subgen. Acetobacter</taxon>
    </lineage>
</organism>
<dbReference type="EMBL" id="AP023410">
    <property type="protein sequence ID" value="BCK77652.1"/>
    <property type="molecule type" value="Genomic_DNA"/>
</dbReference>
<reference evidence="2 3" key="1">
    <citation type="journal article" date="2011" name="Microbiology">
        <title>Transcriptome response to different carbon sources in Acetobacter aceti.</title>
        <authorList>
            <person name="Sakurai K."/>
            <person name="Arai H."/>
            <person name="Ishii M."/>
            <person name="Igarashi Y."/>
        </authorList>
    </citation>
    <scope>NUCLEOTIDE SEQUENCE [LARGE SCALE GENOMIC DNA]</scope>
    <source>
        <strain evidence="2 3">NBRC 14818</strain>
    </source>
</reference>
<dbReference type="PANTHER" id="PTHR46637">
    <property type="entry name" value="TIS1421-TRANSPOSASE PROTEIN A"/>
    <property type="match status" value="1"/>
</dbReference>